<evidence type="ECO:0000313" key="4">
    <source>
        <dbReference type="Proteomes" id="UP000199438"/>
    </source>
</evidence>
<dbReference type="OrthoDB" id="9794226at2"/>
<organism evidence="3 4">
    <name type="scientific">Zunongwangia mangrovi</name>
    <dbReference type="NCBI Taxonomy" id="1334022"/>
    <lineage>
        <taxon>Bacteria</taxon>
        <taxon>Pseudomonadati</taxon>
        <taxon>Bacteroidota</taxon>
        <taxon>Flavobacteriia</taxon>
        <taxon>Flavobacteriales</taxon>
        <taxon>Flavobacteriaceae</taxon>
        <taxon>Zunongwangia</taxon>
    </lineage>
</organism>
<dbReference type="SUPFAM" id="SSF51905">
    <property type="entry name" value="FAD/NAD(P)-binding domain"/>
    <property type="match status" value="1"/>
</dbReference>
<dbReference type="InterPro" id="IPR036188">
    <property type="entry name" value="FAD/NAD-bd_sf"/>
</dbReference>
<dbReference type="Pfam" id="PF01266">
    <property type="entry name" value="DAO"/>
    <property type="match status" value="1"/>
</dbReference>
<dbReference type="GO" id="GO:0016491">
    <property type="term" value="F:oxidoreductase activity"/>
    <property type="evidence" value="ECO:0007669"/>
    <property type="project" value="UniProtKB-KW"/>
</dbReference>
<gene>
    <name evidence="3" type="ORF">SAMN04487907_107156</name>
</gene>
<proteinExistence type="predicted"/>
<evidence type="ECO:0000259" key="2">
    <source>
        <dbReference type="Pfam" id="PF01266"/>
    </source>
</evidence>
<keyword evidence="4" id="KW-1185">Reference proteome</keyword>
<reference evidence="4" key="1">
    <citation type="submission" date="2016-10" db="EMBL/GenBank/DDBJ databases">
        <authorList>
            <person name="Varghese N."/>
            <person name="Submissions S."/>
        </authorList>
    </citation>
    <scope>NUCLEOTIDE SEQUENCE [LARGE SCALE GENOMIC DNA]</scope>
    <source>
        <strain evidence="4">DSM 24499</strain>
    </source>
</reference>
<feature type="domain" description="FAD dependent oxidoreductase" evidence="2">
    <location>
        <begin position="3"/>
        <end position="394"/>
    </location>
</feature>
<dbReference type="Proteomes" id="UP000199438">
    <property type="component" value="Unassembled WGS sequence"/>
</dbReference>
<dbReference type="STRING" id="1334022.SAMN04487907_107156"/>
<dbReference type="Gene3D" id="3.50.50.60">
    <property type="entry name" value="FAD/NAD(P)-binding domain"/>
    <property type="match status" value="2"/>
</dbReference>
<dbReference type="GO" id="GO:0005737">
    <property type="term" value="C:cytoplasm"/>
    <property type="evidence" value="ECO:0007669"/>
    <property type="project" value="TreeGrafter"/>
</dbReference>
<dbReference type="PANTHER" id="PTHR13847:SF289">
    <property type="entry name" value="GLYCINE OXIDASE"/>
    <property type="match status" value="1"/>
</dbReference>
<protein>
    <submittedName>
        <fullName evidence="3">D-amino-acid dehydrogenase</fullName>
    </submittedName>
</protein>
<dbReference type="InterPro" id="IPR006076">
    <property type="entry name" value="FAD-dep_OxRdtase"/>
</dbReference>
<evidence type="ECO:0000256" key="1">
    <source>
        <dbReference type="ARBA" id="ARBA00023002"/>
    </source>
</evidence>
<evidence type="ECO:0000313" key="3">
    <source>
        <dbReference type="EMBL" id="SFC70761.1"/>
    </source>
</evidence>
<accession>A0A1I1LCL9</accession>
<name>A0A1I1LCL9_9FLAO</name>
<dbReference type="AlphaFoldDB" id="A0A1I1LCL9"/>
<dbReference type="PANTHER" id="PTHR13847">
    <property type="entry name" value="SARCOSINE DEHYDROGENASE-RELATED"/>
    <property type="match status" value="1"/>
</dbReference>
<dbReference type="SUPFAM" id="SSF54373">
    <property type="entry name" value="FAD-linked reductases, C-terminal domain"/>
    <property type="match status" value="1"/>
</dbReference>
<dbReference type="EMBL" id="FOKV01000007">
    <property type="protein sequence ID" value="SFC70761.1"/>
    <property type="molecule type" value="Genomic_DNA"/>
</dbReference>
<keyword evidence="1" id="KW-0560">Oxidoreductase</keyword>
<sequence length="413" mass="45593">MKRVAIIGGGITGLCSAYYLVKAGHDVTIVDKGNITDGASFINAGYVTPSHFVPIAEPGMINQGIKWMFNNSSPFYIKPRWDMDFFKWSWYFKKSSTKQKVAKAIPVLKELNEKSRDLYAEMLASLDFDFHMERKGLLMVYKSAKNEEHEAKLAEKGKELGLDVSVLDKKALHDLEPQFSEDVIGGVHYECDAHSTPNLFMKNLKKWLEDKGVKFVLEETVTGLEVDGKTIKAISTEKNTIEADEFILAAGSWTFPLAKKLGLNIPIQPGKGYSMNITRETNITLPAILTEAKVAVTPMKGFTRFAGTMELSGDNNTILPNRVEAIASAASSFYSGFTLTSEEKQSAKSGLRPVSPDGLPFIGKSSKFNNLNVAAGHAMMGWSLGPITGKLMSEIIDTNHTSVLLEPFDLERF</sequence>
<dbReference type="Gene3D" id="3.30.9.10">
    <property type="entry name" value="D-Amino Acid Oxidase, subunit A, domain 2"/>
    <property type="match status" value="1"/>
</dbReference>
<dbReference type="RefSeq" id="WP_092543932.1">
    <property type="nucleotide sequence ID" value="NZ_FOKV01000007.1"/>
</dbReference>